<accession>A0ABS6SQN6</accession>
<keyword evidence="2" id="KW-1185">Reference proteome</keyword>
<dbReference type="RefSeq" id="WP_218317311.1">
    <property type="nucleotide sequence ID" value="NZ_JAGSPB010000002.1"/>
</dbReference>
<name>A0ABS6SQN6_9SPHN</name>
<gene>
    <name evidence="1" type="ORF">KCG45_11275</name>
</gene>
<sequence>MPTAVAEMIDRLKDLGGLRGTDIANVTSASPATVSRWVQGKLVPQAKTELLISDLRYIVLRLSEFYSPDEVRIWLYSRHRLLDDQRAIDLIHDGRADEVLELIASLDAGAFT</sequence>
<protein>
    <submittedName>
        <fullName evidence="1">DUF2384 domain-containing protein</fullName>
    </submittedName>
</protein>
<dbReference type="Proteomes" id="UP000699975">
    <property type="component" value="Unassembled WGS sequence"/>
</dbReference>
<dbReference type="EMBL" id="JAGSPB010000002">
    <property type="protein sequence ID" value="MBV7266762.1"/>
    <property type="molecule type" value="Genomic_DNA"/>
</dbReference>
<organism evidence="1 2">
    <name type="scientific">Erythrobacter ani</name>
    <dbReference type="NCBI Taxonomy" id="2827235"/>
    <lineage>
        <taxon>Bacteria</taxon>
        <taxon>Pseudomonadati</taxon>
        <taxon>Pseudomonadota</taxon>
        <taxon>Alphaproteobacteria</taxon>
        <taxon>Sphingomonadales</taxon>
        <taxon>Erythrobacteraceae</taxon>
        <taxon>Erythrobacter/Porphyrobacter group</taxon>
        <taxon>Erythrobacter</taxon>
    </lineage>
</organism>
<reference evidence="1 2" key="1">
    <citation type="submission" date="2021-04" db="EMBL/GenBank/DDBJ databases">
        <authorList>
            <person name="Pira H."/>
            <person name="Risdian C."/>
            <person name="Wink J."/>
        </authorList>
    </citation>
    <scope>NUCLEOTIDE SEQUENCE [LARGE SCALE GENOMIC DNA]</scope>
    <source>
        <strain evidence="1 2">WH131</strain>
    </source>
</reference>
<comment type="caution">
    <text evidence="1">The sequence shown here is derived from an EMBL/GenBank/DDBJ whole genome shotgun (WGS) entry which is preliminary data.</text>
</comment>
<evidence type="ECO:0000313" key="2">
    <source>
        <dbReference type="Proteomes" id="UP000699975"/>
    </source>
</evidence>
<evidence type="ECO:0000313" key="1">
    <source>
        <dbReference type="EMBL" id="MBV7266762.1"/>
    </source>
</evidence>
<proteinExistence type="predicted"/>